<sequence length="145" mass="15658">MTKQIQAYFNTEDEAESAKTKLLSFKTENLEVGSLGAPLGRTNRVLLPIAPVNMAGNMNMGGAVGSMGVPGAAYGEPGVPIVEDLDHKPDDRDLEPRNDSVIDASDSDPDLSHLNYVLSAKVEEDEYDDIVQKLRSNGAHVEVFD</sequence>
<feature type="region of interest" description="Disordered" evidence="1">
    <location>
        <begin position="81"/>
        <end position="109"/>
    </location>
</feature>
<evidence type="ECO:0000313" key="3">
    <source>
        <dbReference type="Proteomes" id="UP000019364"/>
    </source>
</evidence>
<name>W7YE55_9BACL</name>
<organism evidence="2 3">
    <name type="scientific">Paenibacillus pini JCM 16418</name>
    <dbReference type="NCBI Taxonomy" id="1236976"/>
    <lineage>
        <taxon>Bacteria</taxon>
        <taxon>Bacillati</taxon>
        <taxon>Bacillota</taxon>
        <taxon>Bacilli</taxon>
        <taxon>Bacillales</taxon>
        <taxon>Paenibacillaceae</taxon>
        <taxon>Paenibacillus</taxon>
    </lineage>
</organism>
<protein>
    <submittedName>
        <fullName evidence="2">Uncharacterized protein</fullName>
    </submittedName>
</protein>
<dbReference type="OrthoDB" id="2607182at2"/>
<feature type="compositionally biased region" description="Basic and acidic residues" evidence="1">
    <location>
        <begin position="84"/>
        <end position="100"/>
    </location>
</feature>
<reference evidence="2 3" key="1">
    <citation type="journal article" date="2014" name="Genome Announc.">
        <title>Draft Genome Sequence of Paenibacillus pini JCM 16418T, Isolated from the Rhizosphere of Pine Tree.</title>
        <authorList>
            <person name="Yuki M."/>
            <person name="Oshima K."/>
            <person name="Suda W."/>
            <person name="Oshida Y."/>
            <person name="Kitamura K."/>
            <person name="Iida Y."/>
            <person name="Hattori M."/>
            <person name="Ohkuma M."/>
        </authorList>
    </citation>
    <scope>NUCLEOTIDE SEQUENCE [LARGE SCALE GENOMIC DNA]</scope>
    <source>
        <strain evidence="2 3">JCM 16418</strain>
    </source>
</reference>
<dbReference type="STRING" id="1236976.JCM16418_753"/>
<dbReference type="Proteomes" id="UP000019364">
    <property type="component" value="Unassembled WGS sequence"/>
</dbReference>
<gene>
    <name evidence="2" type="ORF">JCM16418_753</name>
</gene>
<accession>W7YE55</accession>
<evidence type="ECO:0000313" key="2">
    <source>
        <dbReference type="EMBL" id="GAF06772.1"/>
    </source>
</evidence>
<comment type="caution">
    <text evidence="2">The sequence shown here is derived from an EMBL/GenBank/DDBJ whole genome shotgun (WGS) entry which is preliminary data.</text>
</comment>
<dbReference type="eggNOG" id="ENOG50345GB">
    <property type="taxonomic scope" value="Bacteria"/>
</dbReference>
<proteinExistence type="predicted"/>
<dbReference type="RefSeq" id="WP_036646253.1">
    <property type="nucleotide sequence ID" value="NZ_BAVZ01000002.1"/>
</dbReference>
<dbReference type="AlphaFoldDB" id="W7YE55"/>
<dbReference type="EMBL" id="BAVZ01000002">
    <property type="protein sequence ID" value="GAF06772.1"/>
    <property type="molecule type" value="Genomic_DNA"/>
</dbReference>
<keyword evidence="3" id="KW-1185">Reference proteome</keyword>
<evidence type="ECO:0000256" key="1">
    <source>
        <dbReference type="SAM" id="MobiDB-lite"/>
    </source>
</evidence>